<evidence type="ECO:0000256" key="2">
    <source>
        <dbReference type="SAM" id="Phobius"/>
    </source>
</evidence>
<reference evidence="3 4" key="1">
    <citation type="submission" date="2020-08" db="EMBL/GenBank/DDBJ databases">
        <title>Genomic Encyclopedia of Type Strains, Phase IV (KMG-V): Genome sequencing to study the core and pangenomes of soil and plant-associated prokaryotes.</title>
        <authorList>
            <person name="Whitman W."/>
        </authorList>
    </citation>
    <scope>NUCLEOTIDE SEQUENCE [LARGE SCALE GENOMIC DNA]</scope>
    <source>
        <strain evidence="3 4">X5P3</strain>
    </source>
</reference>
<dbReference type="EMBL" id="JACHIO010000010">
    <property type="protein sequence ID" value="MBB5064311.1"/>
    <property type="molecule type" value="Genomic_DNA"/>
</dbReference>
<sequence length="114" mass="12971">MKALKVLKIVAIVVVMCVVAGFVVMHLWNWLMPSIFGLRVITFAQAIGLLVLSKILLGGFHRHAGGRHGWKRHMEERWEKMTPEERERFRSGMRGRRGCGFGRPVETSAEQSAQ</sequence>
<keyword evidence="2" id="KW-0812">Transmembrane</keyword>
<feature type="transmembrane region" description="Helical" evidence="2">
    <location>
        <begin position="34"/>
        <end position="57"/>
    </location>
</feature>
<dbReference type="AlphaFoldDB" id="A0A7W7ZQK4"/>
<comment type="caution">
    <text evidence="3">The sequence shown here is derived from an EMBL/GenBank/DDBJ whole genome shotgun (WGS) entry which is preliminary data.</text>
</comment>
<dbReference type="RefSeq" id="WP_184256114.1">
    <property type="nucleotide sequence ID" value="NZ_JACHIO010000010.1"/>
</dbReference>
<accession>A0A7W7ZQK4</accession>
<keyword evidence="2" id="KW-0472">Membrane</keyword>
<name>A0A7W7ZQK4_9BACT</name>
<protein>
    <submittedName>
        <fullName evidence="3">Uncharacterized protein</fullName>
    </submittedName>
</protein>
<organism evidence="3 4">
    <name type="scientific">Granulicella mallensis</name>
    <dbReference type="NCBI Taxonomy" id="940614"/>
    <lineage>
        <taxon>Bacteria</taxon>
        <taxon>Pseudomonadati</taxon>
        <taxon>Acidobacteriota</taxon>
        <taxon>Terriglobia</taxon>
        <taxon>Terriglobales</taxon>
        <taxon>Acidobacteriaceae</taxon>
        <taxon>Granulicella</taxon>
    </lineage>
</organism>
<feature type="compositionally biased region" description="Basic and acidic residues" evidence="1">
    <location>
        <begin position="81"/>
        <end position="90"/>
    </location>
</feature>
<evidence type="ECO:0000313" key="4">
    <source>
        <dbReference type="Proteomes" id="UP000584867"/>
    </source>
</evidence>
<gene>
    <name evidence="3" type="ORF">HDF15_002665</name>
</gene>
<evidence type="ECO:0000313" key="3">
    <source>
        <dbReference type="EMBL" id="MBB5064311.1"/>
    </source>
</evidence>
<feature type="region of interest" description="Disordered" evidence="1">
    <location>
        <begin position="81"/>
        <end position="114"/>
    </location>
</feature>
<proteinExistence type="predicted"/>
<keyword evidence="2" id="KW-1133">Transmembrane helix</keyword>
<dbReference type="Proteomes" id="UP000584867">
    <property type="component" value="Unassembled WGS sequence"/>
</dbReference>
<evidence type="ECO:0000256" key="1">
    <source>
        <dbReference type="SAM" id="MobiDB-lite"/>
    </source>
</evidence>
<feature type="transmembrane region" description="Helical" evidence="2">
    <location>
        <begin position="7"/>
        <end position="28"/>
    </location>
</feature>